<sequence>MTSNPVASSSKLKSLPVDGDHVYQSPGPRSKCSCNWCHISCTLYPRDLEDKILLPRILSISTTFDNDGDFPVAIPRRIQHLIAHDEAKGKMPLKKDISQSVRPRRESVNVPASHIRRSNKRHELGDRRVSEPVQLSNAPNPRPNLLRQAIHKQIDERQPPPSQSSGSLMLFHDETETVSRGQSQRGCIKEFRYYRPDISSGLYQREGTSITGYRIVLCSRENGINFEKSRKLPFNLSFPSENRQGSIYPSQPAVSLNQHRGLCLPQGGPAFTFCFSSD</sequence>
<protein>
    <submittedName>
        <fullName evidence="2">Uncharacterized protein</fullName>
    </submittedName>
</protein>
<feature type="region of interest" description="Disordered" evidence="1">
    <location>
        <begin position="92"/>
        <end position="127"/>
    </location>
</feature>
<feature type="compositionally biased region" description="Basic and acidic residues" evidence="1">
    <location>
        <begin position="92"/>
        <end position="107"/>
    </location>
</feature>
<reference evidence="2 3" key="1">
    <citation type="journal article" date="2019" name="Nat. Ecol. Evol.">
        <title>Megaphylogeny resolves global patterns of mushroom evolution.</title>
        <authorList>
            <person name="Varga T."/>
            <person name="Krizsan K."/>
            <person name="Foldi C."/>
            <person name="Dima B."/>
            <person name="Sanchez-Garcia M."/>
            <person name="Sanchez-Ramirez S."/>
            <person name="Szollosi G.J."/>
            <person name="Szarkandi J.G."/>
            <person name="Papp V."/>
            <person name="Albert L."/>
            <person name="Andreopoulos W."/>
            <person name="Angelini C."/>
            <person name="Antonin V."/>
            <person name="Barry K.W."/>
            <person name="Bougher N.L."/>
            <person name="Buchanan P."/>
            <person name="Buyck B."/>
            <person name="Bense V."/>
            <person name="Catcheside P."/>
            <person name="Chovatia M."/>
            <person name="Cooper J."/>
            <person name="Damon W."/>
            <person name="Desjardin D."/>
            <person name="Finy P."/>
            <person name="Geml J."/>
            <person name="Haridas S."/>
            <person name="Hughes K."/>
            <person name="Justo A."/>
            <person name="Karasinski D."/>
            <person name="Kautmanova I."/>
            <person name="Kiss B."/>
            <person name="Kocsube S."/>
            <person name="Kotiranta H."/>
            <person name="LaButti K.M."/>
            <person name="Lechner B.E."/>
            <person name="Liimatainen K."/>
            <person name="Lipzen A."/>
            <person name="Lukacs Z."/>
            <person name="Mihaltcheva S."/>
            <person name="Morgado L.N."/>
            <person name="Niskanen T."/>
            <person name="Noordeloos M.E."/>
            <person name="Ohm R.A."/>
            <person name="Ortiz-Santana B."/>
            <person name="Ovrebo C."/>
            <person name="Racz N."/>
            <person name="Riley R."/>
            <person name="Savchenko A."/>
            <person name="Shiryaev A."/>
            <person name="Soop K."/>
            <person name="Spirin V."/>
            <person name="Szebenyi C."/>
            <person name="Tomsovsky M."/>
            <person name="Tulloss R.E."/>
            <person name="Uehling J."/>
            <person name="Grigoriev I.V."/>
            <person name="Vagvolgyi C."/>
            <person name="Papp T."/>
            <person name="Martin F.M."/>
            <person name="Miettinen O."/>
            <person name="Hibbett D.S."/>
            <person name="Nagy L.G."/>
        </authorList>
    </citation>
    <scope>NUCLEOTIDE SEQUENCE [LARGE SCALE GENOMIC DNA]</scope>
    <source>
        <strain evidence="2 3">CBS 121175</strain>
    </source>
</reference>
<name>A0A5C3LIF2_COPMA</name>
<keyword evidence="3" id="KW-1185">Reference proteome</keyword>
<dbReference type="EMBL" id="ML210157">
    <property type="protein sequence ID" value="TFK28331.1"/>
    <property type="molecule type" value="Genomic_DNA"/>
</dbReference>
<proteinExistence type="predicted"/>
<organism evidence="2 3">
    <name type="scientific">Coprinopsis marcescibilis</name>
    <name type="common">Agaric fungus</name>
    <name type="synonym">Psathyrella marcescibilis</name>
    <dbReference type="NCBI Taxonomy" id="230819"/>
    <lineage>
        <taxon>Eukaryota</taxon>
        <taxon>Fungi</taxon>
        <taxon>Dikarya</taxon>
        <taxon>Basidiomycota</taxon>
        <taxon>Agaricomycotina</taxon>
        <taxon>Agaricomycetes</taxon>
        <taxon>Agaricomycetidae</taxon>
        <taxon>Agaricales</taxon>
        <taxon>Agaricineae</taxon>
        <taxon>Psathyrellaceae</taxon>
        <taxon>Coprinopsis</taxon>
    </lineage>
</organism>
<evidence type="ECO:0000256" key="1">
    <source>
        <dbReference type="SAM" id="MobiDB-lite"/>
    </source>
</evidence>
<gene>
    <name evidence="2" type="ORF">FA15DRAFT_753648</name>
</gene>
<dbReference type="AlphaFoldDB" id="A0A5C3LIF2"/>
<accession>A0A5C3LIF2</accession>
<evidence type="ECO:0000313" key="2">
    <source>
        <dbReference type="EMBL" id="TFK28331.1"/>
    </source>
</evidence>
<dbReference type="Proteomes" id="UP000307440">
    <property type="component" value="Unassembled WGS sequence"/>
</dbReference>
<evidence type="ECO:0000313" key="3">
    <source>
        <dbReference type="Proteomes" id="UP000307440"/>
    </source>
</evidence>